<dbReference type="eggNOG" id="COG0471">
    <property type="taxonomic scope" value="Bacteria"/>
</dbReference>
<evidence type="ECO:0000256" key="3">
    <source>
        <dbReference type="ARBA" id="ARBA00022692"/>
    </source>
</evidence>
<dbReference type="HOGENOM" id="CLU_005170_7_3_6"/>
<feature type="transmembrane region" description="Helical" evidence="6">
    <location>
        <begin position="319"/>
        <end position="336"/>
    </location>
</feature>
<name>Q7MER0_VIBVY</name>
<evidence type="ECO:0000313" key="8">
    <source>
        <dbReference type="Proteomes" id="UP000002675"/>
    </source>
</evidence>
<gene>
    <name evidence="7" type="ordered locus">VVA0610</name>
</gene>
<dbReference type="NCBIfam" id="TIGR00785">
    <property type="entry name" value="dass"/>
    <property type="match status" value="1"/>
</dbReference>
<feature type="transmembrane region" description="Helical" evidence="6">
    <location>
        <begin position="289"/>
        <end position="307"/>
    </location>
</feature>
<feature type="transmembrane region" description="Helical" evidence="6">
    <location>
        <begin position="171"/>
        <end position="193"/>
    </location>
</feature>
<comment type="subcellular location">
    <subcellularLocation>
        <location evidence="1">Membrane</location>
        <topology evidence="1">Multi-pass membrane protein</topology>
    </subcellularLocation>
</comment>
<evidence type="ECO:0000256" key="2">
    <source>
        <dbReference type="ARBA" id="ARBA00007349"/>
    </source>
</evidence>
<keyword evidence="3 6" id="KW-0812">Transmembrane</keyword>
<feature type="transmembrane region" description="Helical" evidence="6">
    <location>
        <begin position="213"/>
        <end position="239"/>
    </location>
</feature>
<dbReference type="GO" id="GO:0016020">
    <property type="term" value="C:membrane"/>
    <property type="evidence" value="ECO:0007669"/>
    <property type="project" value="UniProtKB-SubCell"/>
</dbReference>
<feature type="transmembrane region" description="Helical" evidence="6">
    <location>
        <begin position="440"/>
        <end position="463"/>
    </location>
</feature>
<organism evidence="7 8">
    <name type="scientific">Vibrio vulnificus (strain YJ016)</name>
    <dbReference type="NCBI Taxonomy" id="196600"/>
    <lineage>
        <taxon>Bacteria</taxon>
        <taxon>Pseudomonadati</taxon>
        <taxon>Pseudomonadota</taxon>
        <taxon>Gammaproteobacteria</taxon>
        <taxon>Vibrionales</taxon>
        <taxon>Vibrionaceae</taxon>
        <taxon>Vibrio</taxon>
    </lineage>
</organism>
<dbReference type="GO" id="GO:0022857">
    <property type="term" value="F:transmembrane transporter activity"/>
    <property type="evidence" value="ECO:0007669"/>
    <property type="project" value="InterPro"/>
</dbReference>
<feature type="transmembrane region" description="Helical" evidence="6">
    <location>
        <begin position="389"/>
        <end position="411"/>
    </location>
</feature>
<proteinExistence type="inferred from homology"/>
<protein>
    <submittedName>
        <fullName evidence="7">Di-and tricarboxylate transporter</fullName>
    </submittedName>
</protein>
<dbReference type="EMBL" id="BA000038">
    <property type="protein sequence ID" value="BAC96636.1"/>
    <property type="molecule type" value="Genomic_DNA"/>
</dbReference>
<evidence type="ECO:0000256" key="4">
    <source>
        <dbReference type="ARBA" id="ARBA00022989"/>
    </source>
</evidence>
<evidence type="ECO:0000256" key="6">
    <source>
        <dbReference type="SAM" id="Phobius"/>
    </source>
</evidence>
<dbReference type="AlphaFoldDB" id="Q7MER0"/>
<keyword evidence="4 6" id="KW-1133">Transmembrane helix</keyword>
<dbReference type="InterPro" id="IPR030676">
    <property type="entry name" value="CitT-rel"/>
</dbReference>
<feature type="transmembrane region" description="Helical" evidence="6">
    <location>
        <begin position="356"/>
        <end position="377"/>
    </location>
</feature>
<dbReference type="InterPro" id="IPR001898">
    <property type="entry name" value="SLC13A/DASS"/>
</dbReference>
<keyword evidence="5 6" id="KW-0472">Membrane</keyword>
<dbReference type="Pfam" id="PF00939">
    <property type="entry name" value="Na_sulph_symp"/>
    <property type="match status" value="1"/>
</dbReference>
<feature type="transmembrane region" description="Helical" evidence="6">
    <location>
        <begin position="85"/>
        <end position="103"/>
    </location>
</feature>
<evidence type="ECO:0000256" key="5">
    <source>
        <dbReference type="ARBA" id="ARBA00023136"/>
    </source>
</evidence>
<evidence type="ECO:0000313" key="7">
    <source>
        <dbReference type="EMBL" id="BAC96636.1"/>
    </source>
</evidence>
<reference evidence="7 8" key="1">
    <citation type="journal article" date="2003" name="Genome Res.">
        <title>Comparative genome analysis of Vibrio vulnificus, a marine pathogen.</title>
        <authorList>
            <person name="Chen C.Y."/>
            <person name="Wu K.M."/>
            <person name="Chang Y.C."/>
            <person name="Chang C.H."/>
            <person name="Tsai H.C."/>
            <person name="Liao T.L."/>
            <person name="Liu Y.M."/>
            <person name="Chen H.J."/>
            <person name="Shen A.B."/>
            <person name="Li J.C."/>
            <person name="Su T.L."/>
            <person name="Shao C.P."/>
            <person name="Lee C.T."/>
            <person name="Hor L.I."/>
            <person name="Tsai S.F."/>
        </authorList>
    </citation>
    <scope>NUCLEOTIDE SEQUENCE [LARGE SCALE GENOMIC DNA]</scope>
    <source>
        <strain evidence="7 8">YJ016</strain>
    </source>
</reference>
<comment type="similarity">
    <text evidence="2">Belongs to the SLC13A/DASS transporter (TC 2.A.47) family. DIT1 subfamily.</text>
</comment>
<accession>Q7MER0</accession>
<evidence type="ECO:0000256" key="1">
    <source>
        <dbReference type="ARBA" id="ARBA00004141"/>
    </source>
</evidence>
<feature type="transmembrane region" description="Helical" evidence="6">
    <location>
        <begin position="260"/>
        <end position="283"/>
    </location>
</feature>
<dbReference type="PANTHER" id="PTHR42826">
    <property type="entry name" value="DICARBOXYLATE TRANSPORTER 2.1, CHLOROPLASTIC"/>
    <property type="match status" value="1"/>
</dbReference>
<sequence length="469" mass="51015">MIMNSTNLKLLSLFVLGSVLWFLPVPDGLTEQAWQMMVIFVTTVLSLILAPLPLGAMALLGLTAATLLGVLPIKTALNGFAHPTIWMIAAAFFISRGFITTGFGRRVGYWFISKLGHNSLGLAYGLVLTDLLFAPATPSTTARCGGIIAPLFRSVASAYDSDPEKGTQNRIGAFLVQCIFQCNAITCAMFLTSMAGNPLAANFAKEQGVEITWAGWAAAAIVPGLLCLFLIPLAMYLFFPPELKKTPEMRAIAKEKLQQMGAMTRDEIMVCATFIGMVTLWVLGPTLGIHATVTALIGLVFLLLSRTITWDAVLSEKEAWHTITWFAVLIMMASELNKLGFIKWFSNGIGESLSGFGWATTIILLLLVYYYSHYLMASAMAHISAMYSAFLAIAISAGAPPMLAAIVLGIFSNLYMSTTHYSSGPAPILFGAGFHSLQNWWKIGFVFSLIVIPIFIFVGGMWWKVLGLW</sequence>
<dbReference type="STRING" id="672.VV93_v1c36120"/>
<feature type="transmembrane region" description="Helical" evidence="6">
    <location>
        <begin position="32"/>
        <end position="49"/>
    </location>
</feature>
<dbReference type="Proteomes" id="UP000002675">
    <property type="component" value="Chromosome II"/>
</dbReference>
<dbReference type="PIRSF" id="PIRSF002457">
    <property type="entry name" value="DASS"/>
    <property type="match status" value="1"/>
</dbReference>
<dbReference type="KEGG" id="vvy:VVA0610"/>